<keyword evidence="7" id="KW-1185">Reference proteome</keyword>
<dbReference type="PANTHER" id="PTHR43046:SF14">
    <property type="entry name" value="MUTT_NUDIX FAMILY PROTEIN"/>
    <property type="match status" value="1"/>
</dbReference>
<evidence type="ECO:0000256" key="4">
    <source>
        <dbReference type="RuleBase" id="RU003476"/>
    </source>
</evidence>
<evidence type="ECO:0000256" key="2">
    <source>
        <dbReference type="ARBA" id="ARBA00005582"/>
    </source>
</evidence>
<dbReference type="Proteomes" id="UP000094960">
    <property type="component" value="Chromosome"/>
</dbReference>
<proteinExistence type="inferred from homology"/>
<gene>
    <name evidence="6" type="ORF">BFF78_36450</name>
</gene>
<evidence type="ECO:0000259" key="5">
    <source>
        <dbReference type="PROSITE" id="PS51462"/>
    </source>
</evidence>
<evidence type="ECO:0000313" key="6">
    <source>
        <dbReference type="EMBL" id="AOR35830.1"/>
    </source>
</evidence>
<organism evidence="6 7">
    <name type="scientific">Streptomyces fodineus</name>
    <dbReference type="NCBI Taxonomy" id="1904616"/>
    <lineage>
        <taxon>Bacteria</taxon>
        <taxon>Bacillati</taxon>
        <taxon>Actinomycetota</taxon>
        <taxon>Actinomycetes</taxon>
        <taxon>Kitasatosporales</taxon>
        <taxon>Streptomycetaceae</taxon>
        <taxon>Streptomyces</taxon>
    </lineage>
</organism>
<dbReference type="PRINTS" id="PR00502">
    <property type="entry name" value="NUDIXFAMILY"/>
</dbReference>
<reference evidence="7" key="1">
    <citation type="submission" date="2016-09" db="EMBL/GenBank/DDBJ databases">
        <title>Streptomyces puniciscabiei strain:TW1S1 Genome sequencing and assembly.</title>
        <authorList>
            <person name="Kim M.-K."/>
            <person name="Kim S.B."/>
        </authorList>
    </citation>
    <scope>NUCLEOTIDE SEQUENCE [LARGE SCALE GENOMIC DNA]</scope>
    <source>
        <strain evidence="7">TW1S1</strain>
    </source>
</reference>
<accession>A0A1D7YJW4</accession>
<feature type="domain" description="Nudix hydrolase" evidence="5">
    <location>
        <begin position="20"/>
        <end position="153"/>
    </location>
</feature>
<comment type="similarity">
    <text evidence="2 4">Belongs to the Nudix hydrolase family.</text>
</comment>
<name>A0A1D7YJW4_9ACTN</name>
<dbReference type="Gene3D" id="3.90.79.10">
    <property type="entry name" value="Nucleoside Triphosphate Pyrophosphohydrolase"/>
    <property type="match status" value="1"/>
</dbReference>
<dbReference type="PROSITE" id="PS00893">
    <property type="entry name" value="NUDIX_BOX"/>
    <property type="match status" value="1"/>
</dbReference>
<dbReference type="Pfam" id="PF00293">
    <property type="entry name" value="NUDIX"/>
    <property type="match status" value="1"/>
</dbReference>
<dbReference type="KEGG" id="spun:BFF78_36450"/>
<dbReference type="RefSeq" id="WP_069782345.1">
    <property type="nucleotide sequence ID" value="NZ_CP017248.1"/>
</dbReference>
<dbReference type="SUPFAM" id="SSF55811">
    <property type="entry name" value="Nudix"/>
    <property type="match status" value="1"/>
</dbReference>
<dbReference type="PROSITE" id="PS51462">
    <property type="entry name" value="NUDIX"/>
    <property type="match status" value="1"/>
</dbReference>
<sequence length="168" mass="18649">MPGGRVTDWVPRAEWVRTQPQTLLASCVLMLDRQARILLLRYGPGNPNSGSWWLPGGMLDHGEDPWSAARREMHEETGIEIGREPLLLGIDHRVDVLGTGPVLDCYFHGGTLTEDTRVRLSAEHDRHGLFTLDELDGLRLTARRATLTALHAAARAGSVLYLREGLPL</sequence>
<dbReference type="InterPro" id="IPR020476">
    <property type="entry name" value="Nudix_hydrolase"/>
</dbReference>
<evidence type="ECO:0000256" key="3">
    <source>
        <dbReference type="ARBA" id="ARBA00022801"/>
    </source>
</evidence>
<dbReference type="EMBL" id="CP017248">
    <property type="protein sequence ID" value="AOR35830.1"/>
    <property type="molecule type" value="Genomic_DNA"/>
</dbReference>
<dbReference type="CDD" id="cd02883">
    <property type="entry name" value="NUDIX_Hydrolase"/>
    <property type="match status" value="1"/>
</dbReference>
<dbReference type="InterPro" id="IPR020084">
    <property type="entry name" value="NUDIX_hydrolase_CS"/>
</dbReference>
<dbReference type="InterPro" id="IPR000086">
    <property type="entry name" value="NUDIX_hydrolase_dom"/>
</dbReference>
<dbReference type="PANTHER" id="PTHR43046">
    <property type="entry name" value="GDP-MANNOSE MANNOSYL HYDROLASE"/>
    <property type="match status" value="1"/>
</dbReference>
<dbReference type="InterPro" id="IPR015797">
    <property type="entry name" value="NUDIX_hydrolase-like_dom_sf"/>
</dbReference>
<keyword evidence="3 4" id="KW-0378">Hydrolase</keyword>
<evidence type="ECO:0000313" key="7">
    <source>
        <dbReference type="Proteomes" id="UP000094960"/>
    </source>
</evidence>
<evidence type="ECO:0000256" key="1">
    <source>
        <dbReference type="ARBA" id="ARBA00001946"/>
    </source>
</evidence>
<dbReference type="GO" id="GO:0016787">
    <property type="term" value="F:hydrolase activity"/>
    <property type="evidence" value="ECO:0007669"/>
    <property type="project" value="UniProtKB-KW"/>
</dbReference>
<comment type="cofactor">
    <cofactor evidence="1">
        <name>Mg(2+)</name>
        <dbReference type="ChEBI" id="CHEBI:18420"/>
    </cofactor>
</comment>
<dbReference type="AlphaFoldDB" id="A0A1D7YJW4"/>
<protein>
    <submittedName>
        <fullName evidence="6">NUDIX hydrolase</fullName>
    </submittedName>
</protein>